<dbReference type="Gramene" id="RZC78602">
    <property type="protein sequence ID" value="RZC78602"/>
    <property type="gene ID" value="C5167_002810"/>
</dbReference>
<evidence type="ECO:0000313" key="2">
    <source>
        <dbReference type="Proteomes" id="UP000316621"/>
    </source>
</evidence>
<name>A0A4Y7L1S8_PAPSO</name>
<evidence type="ECO:0000313" key="1">
    <source>
        <dbReference type="EMBL" id="RZC78602.1"/>
    </source>
</evidence>
<protein>
    <submittedName>
        <fullName evidence="1">Uncharacterized protein</fullName>
    </submittedName>
</protein>
<dbReference type="EMBL" id="CM010723">
    <property type="protein sequence ID" value="RZC78602.1"/>
    <property type="molecule type" value="Genomic_DNA"/>
</dbReference>
<keyword evidence="2" id="KW-1185">Reference proteome</keyword>
<dbReference type="Proteomes" id="UP000316621">
    <property type="component" value="Chromosome 9"/>
</dbReference>
<organism evidence="1 2">
    <name type="scientific">Papaver somniferum</name>
    <name type="common">Opium poppy</name>
    <dbReference type="NCBI Taxonomy" id="3469"/>
    <lineage>
        <taxon>Eukaryota</taxon>
        <taxon>Viridiplantae</taxon>
        <taxon>Streptophyta</taxon>
        <taxon>Embryophyta</taxon>
        <taxon>Tracheophyta</taxon>
        <taxon>Spermatophyta</taxon>
        <taxon>Magnoliopsida</taxon>
        <taxon>Ranunculales</taxon>
        <taxon>Papaveraceae</taxon>
        <taxon>Papaveroideae</taxon>
        <taxon>Papaver</taxon>
    </lineage>
</organism>
<accession>A0A4Y7L1S8</accession>
<dbReference type="AlphaFoldDB" id="A0A4Y7L1S8"/>
<proteinExistence type="predicted"/>
<gene>
    <name evidence="1" type="ORF">C5167_002810</name>
</gene>
<sequence>MDLIACCIYKLSPKITGKHQYHRFNIFPDKERNGITGYLQYSEGWTLSHTGHTQELTIT</sequence>
<reference evidence="1 2" key="1">
    <citation type="journal article" date="2018" name="Science">
        <title>The opium poppy genome and morphinan production.</title>
        <authorList>
            <person name="Guo L."/>
            <person name="Winzer T."/>
            <person name="Yang X."/>
            <person name="Li Y."/>
            <person name="Ning Z."/>
            <person name="He Z."/>
            <person name="Teodor R."/>
            <person name="Lu Y."/>
            <person name="Bowser T.A."/>
            <person name="Graham I.A."/>
            <person name="Ye K."/>
        </authorList>
    </citation>
    <scope>NUCLEOTIDE SEQUENCE [LARGE SCALE GENOMIC DNA]</scope>
    <source>
        <strain evidence="2">cv. HN1</strain>
        <tissue evidence="1">Leaves</tissue>
    </source>
</reference>